<dbReference type="AlphaFoldDB" id="A0AAV2CLZ4"/>
<accession>A0AAV2CLZ4</accession>
<reference evidence="1 2" key="1">
    <citation type="submission" date="2024-04" db="EMBL/GenBank/DDBJ databases">
        <authorList>
            <person name="Fracassetti M."/>
        </authorList>
    </citation>
    <scope>NUCLEOTIDE SEQUENCE [LARGE SCALE GENOMIC DNA]</scope>
</reference>
<dbReference type="CDD" id="cd09272">
    <property type="entry name" value="RNase_HI_RT_Ty1"/>
    <property type="match status" value="1"/>
</dbReference>
<dbReference type="Proteomes" id="UP001497516">
    <property type="component" value="Chromosome 1"/>
</dbReference>
<name>A0AAV2CLZ4_9ROSI</name>
<evidence type="ECO:0008006" key="3">
    <source>
        <dbReference type="Google" id="ProtNLM"/>
    </source>
</evidence>
<dbReference type="InterPro" id="IPR043502">
    <property type="entry name" value="DNA/RNA_pol_sf"/>
</dbReference>
<protein>
    <recommendedName>
        <fullName evidence="3">Retrovirus-related Pol polyprotein from transposon RE2</fullName>
    </recommendedName>
</protein>
<gene>
    <name evidence="1" type="ORF">LTRI10_LOCUS4442</name>
</gene>
<dbReference type="PANTHER" id="PTHR11439">
    <property type="entry name" value="GAG-POL-RELATED RETROTRANSPOSON"/>
    <property type="match status" value="1"/>
</dbReference>
<organism evidence="1 2">
    <name type="scientific">Linum trigynum</name>
    <dbReference type="NCBI Taxonomy" id="586398"/>
    <lineage>
        <taxon>Eukaryota</taxon>
        <taxon>Viridiplantae</taxon>
        <taxon>Streptophyta</taxon>
        <taxon>Embryophyta</taxon>
        <taxon>Tracheophyta</taxon>
        <taxon>Spermatophyta</taxon>
        <taxon>Magnoliopsida</taxon>
        <taxon>eudicotyledons</taxon>
        <taxon>Gunneridae</taxon>
        <taxon>Pentapetalae</taxon>
        <taxon>rosids</taxon>
        <taxon>fabids</taxon>
        <taxon>Malpighiales</taxon>
        <taxon>Linaceae</taxon>
        <taxon>Linum</taxon>
    </lineage>
</organism>
<dbReference type="PANTHER" id="PTHR11439:SF455">
    <property type="entry name" value="RLK (RECEPTOR-LIKE PROTEIN KINASE) 8, PUTATIVE-RELATED"/>
    <property type="match status" value="1"/>
</dbReference>
<dbReference type="EMBL" id="OZ034813">
    <property type="protein sequence ID" value="CAL1356765.1"/>
    <property type="molecule type" value="Genomic_DNA"/>
</dbReference>
<proteinExistence type="predicted"/>
<dbReference type="SUPFAM" id="SSF56672">
    <property type="entry name" value="DNA/RNA polymerases"/>
    <property type="match status" value="1"/>
</dbReference>
<evidence type="ECO:0000313" key="2">
    <source>
        <dbReference type="Proteomes" id="UP001497516"/>
    </source>
</evidence>
<evidence type="ECO:0000313" key="1">
    <source>
        <dbReference type="EMBL" id="CAL1356765.1"/>
    </source>
</evidence>
<keyword evidence="2" id="KW-1185">Reference proteome</keyword>
<sequence>MLDCRPAPTPLSSSSKLLLVDDSPPTDLSLYKHDVGPLQYLLCTHPDIAFAVNKLSQFMHAPTQLHWQHIKRLFCYLKGTSHLGLRLDSASTPSLVVFADSNWAGDPNDRTSTMVFLVYYGSNLISWKSKKQRSVARSSTKAEYCALAHVTSELLWIQNLLRELHHPVPFVPTIYCDNLGAVTFSANPIHHSRIKHLALDYLFVWDLVQSSSACPHDIPAGRLLDKATAHHSLSASSLQDWCRTRHHLAGA</sequence>